<reference evidence="1 2" key="1">
    <citation type="submission" date="2024-03" db="EMBL/GenBank/DDBJ databases">
        <title>Adaptation during the transition from Ophiocordyceps entomopathogen to insect associate is accompanied by gene loss and intensified selection.</title>
        <authorList>
            <person name="Ward C.M."/>
            <person name="Onetto C.A."/>
            <person name="Borneman A.R."/>
        </authorList>
    </citation>
    <scope>NUCLEOTIDE SEQUENCE [LARGE SCALE GENOMIC DNA]</scope>
    <source>
        <strain evidence="1">AWRI1</strain>
        <tissue evidence="1">Single Adult Female</tissue>
    </source>
</reference>
<comment type="caution">
    <text evidence="1">The sequence shown here is derived from an EMBL/GenBank/DDBJ whole genome shotgun (WGS) entry which is preliminary data.</text>
</comment>
<evidence type="ECO:0000313" key="1">
    <source>
        <dbReference type="EMBL" id="KAK7603420.1"/>
    </source>
</evidence>
<gene>
    <name evidence="1" type="ORF">V9T40_003419</name>
</gene>
<organism evidence="1 2">
    <name type="scientific">Parthenolecanium corni</name>
    <dbReference type="NCBI Taxonomy" id="536013"/>
    <lineage>
        <taxon>Eukaryota</taxon>
        <taxon>Metazoa</taxon>
        <taxon>Ecdysozoa</taxon>
        <taxon>Arthropoda</taxon>
        <taxon>Hexapoda</taxon>
        <taxon>Insecta</taxon>
        <taxon>Pterygota</taxon>
        <taxon>Neoptera</taxon>
        <taxon>Paraneoptera</taxon>
        <taxon>Hemiptera</taxon>
        <taxon>Sternorrhyncha</taxon>
        <taxon>Coccoidea</taxon>
        <taxon>Coccidae</taxon>
        <taxon>Parthenolecanium</taxon>
    </lineage>
</organism>
<evidence type="ECO:0000313" key="2">
    <source>
        <dbReference type="Proteomes" id="UP001367676"/>
    </source>
</evidence>
<dbReference type="EMBL" id="JBBCAQ010000006">
    <property type="protein sequence ID" value="KAK7603420.1"/>
    <property type="molecule type" value="Genomic_DNA"/>
</dbReference>
<protein>
    <submittedName>
        <fullName evidence="1">Uncharacterized protein</fullName>
    </submittedName>
</protein>
<keyword evidence="2" id="KW-1185">Reference proteome</keyword>
<proteinExistence type="predicted"/>
<dbReference type="Proteomes" id="UP001367676">
    <property type="component" value="Unassembled WGS sequence"/>
</dbReference>
<sequence>MTVDSTAILDANDVNLIRKNLNTTKLKLYPKLPKSLPELHIALNKIEVKTNRDEDFMVWNQHAAALANNHKTNNISEGWHNRFFLIVGRYHPDLYSALQEIRKEQAATEVALAELSMGKRIQNMPKKKWLELQTQIRTITSEYNDSEDKLDF</sequence>
<name>A0AAN9TQN3_9HEMI</name>
<dbReference type="AlphaFoldDB" id="A0AAN9TQN3"/>
<accession>A0AAN9TQN3</accession>